<accession>A0ABS1HGG0</accession>
<proteinExistence type="predicted"/>
<reference evidence="2 3" key="1">
    <citation type="submission" date="2021-01" db="EMBL/GenBank/DDBJ databases">
        <title>Carboxyliciviraga sp.nov., isolated from coastal sediments.</title>
        <authorList>
            <person name="Lu D."/>
            <person name="Zhang T."/>
        </authorList>
    </citation>
    <scope>NUCLEOTIDE SEQUENCE [LARGE SCALE GENOMIC DNA]</scope>
    <source>
        <strain evidence="2 3">N1Y132</strain>
    </source>
</reference>
<dbReference type="Proteomes" id="UP000605676">
    <property type="component" value="Unassembled WGS sequence"/>
</dbReference>
<evidence type="ECO:0000313" key="2">
    <source>
        <dbReference type="EMBL" id="MBK3516388.1"/>
    </source>
</evidence>
<evidence type="ECO:0000256" key="1">
    <source>
        <dbReference type="SAM" id="SignalP"/>
    </source>
</evidence>
<sequence>MVKVKLYIIVSLLAGSLVVNSQSLKQWGEQLNKLEQKTDPNNKRFDLLELSKGLKEIWRDENDINEVLHHTNKLTVSKSADKKMTIAAFGNSTYQGVFQLEWLVQYDNRIWSFSEKFNYNGSKSSSDFTYTLSGSDADLYSFQINDGKQEIVDAIDVVTKCKFEELQQMQGNEQKDSLNTVLLKRLNFLWSDKSKFETSFKQLKRMKTLISDDEKVKICTYNIQKEGFNQLFYGAVILNDGDLKVIPLNDTSPKIKSPERSTLSDKKWYGAIYLDLIQNQSGNKTYYTLLGYKGHGEFVKTRVIDVLIVQNGRLRFGGPIFKSDRITRNRLVFKYSAKATMMVRYDSREKMIVFDNLAPTEPMFRGVYQYYGPDFSYNALKFTKGVWQLRKDVDLRNPKLN</sequence>
<name>A0ABS1HGG0_9BACT</name>
<feature type="signal peptide" evidence="1">
    <location>
        <begin position="1"/>
        <end position="21"/>
    </location>
</feature>
<evidence type="ECO:0000313" key="3">
    <source>
        <dbReference type="Proteomes" id="UP000605676"/>
    </source>
</evidence>
<organism evidence="2 3">
    <name type="scientific">Carboxylicivirga marina</name>
    <dbReference type="NCBI Taxonomy" id="2800988"/>
    <lineage>
        <taxon>Bacteria</taxon>
        <taxon>Pseudomonadati</taxon>
        <taxon>Bacteroidota</taxon>
        <taxon>Bacteroidia</taxon>
        <taxon>Marinilabiliales</taxon>
        <taxon>Marinilabiliaceae</taxon>
        <taxon>Carboxylicivirga</taxon>
    </lineage>
</organism>
<dbReference type="EMBL" id="JAENRR010000005">
    <property type="protein sequence ID" value="MBK3516388.1"/>
    <property type="molecule type" value="Genomic_DNA"/>
</dbReference>
<keyword evidence="1" id="KW-0732">Signal</keyword>
<protein>
    <submittedName>
        <fullName evidence="2">Uncharacterized protein</fullName>
    </submittedName>
</protein>
<gene>
    <name evidence="2" type="ORF">JIV24_03480</name>
</gene>
<dbReference type="RefSeq" id="WP_200463612.1">
    <property type="nucleotide sequence ID" value="NZ_JAENRR010000005.1"/>
</dbReference>
<comment type="caution">
    <text evidence="2">The sequence shown here is derived from an EMBL/GenBank/DDBJ whole genome shotgun (WGS) entry which is preliminary data.</text>
</comment>
<feature type="chain" id="PRO_5045756194" evidence="1">
    <location>
        <begin position="22"/>
        <end position="401"/>
    </location>
</feature>
<keyword evidence="3" id="KW-1185">Reference proteome</keyword>